<dbReference type="EMBL" id="AP023368">
    <property type="protein sequence ID" value="BCK01458.1"/>
    <property type="molecule type" value="Genomic_DNA"/>
</dbReference>
<dbReference type="InterPro" id="IPR036188">
    <property type="entry name" value="FAD/NAD-bd_sf"/>
</dbReference>
<reference evidence="7 8" key="2">
    <citation type="submission" date="2020-08" db="EMBL/GenBank/DDBJ databases">
        <authorList>
            <person name="Ueki A."/>
            <person name="Tonouchi A."/>
        </authorList>
    </citation>
    <scope>NUCLEOTIDE SEQUENCE [LARGE SCALE GENOMIC DNA]</scope>
    <source>
        <strain evidence="7 8">CTTW</strain>
    </source>
</reference>
<evidence type="ECO:0000256" key="5">
    <source>
        <dbReference type="ARBA" id="ARBA00023014"/>
    </source>
</evidence>
<keyword evidence="4" id="KW-0408">Iron</keyword>
<dbReference type="InterPro" id="IPR039650">
    <property type="entry name" value="HdrA-like"/>
</dbReference>
<dbReference type="Gene3D" id="3.50.50.60">
    <property type="entry name" value="FAD/NAD(P)-binding domain"/>
    <property type="match status" value="1"/>
</dbReference>
<gene>
    <name evidence="7" type="ORF">bsdcttw_44980</name>
</gene>
<dbReference type="GO" id="GO:0051539">
    <property type="term" value="F:4 iron, 4 sulfur cluster binding"/>
    <property type="evidence" value="ECO:0007669"/>
    <property type="project" value="UniProtKB-KW"/>
</dbReference>
<keyword evidence="3" id="KW-0560">Oxidoreductase</keyword>
<evidence type="ECO:0000256" key="4">
    <source>
        <dbReference type="ARBA" id="ARBA00023004"/>
    </source>
</evidence>
<dbReference type="RefSeq" id="WP_185257022.1">
    <property type="nucleotide sequence ID" value="NZ_AP023368.1"/>
</dbReference>
<evidence type="ECO:0000256" key="3">
    <source>
        <dbReference type="ARBA" id="ARBA00023002"/>
    </source>
</evidence>
<keyword evidence="6" id="KW-0812">Transmembrane</keyword>
<name>A0A7M3SA40_9FIRM</name>
<dbReference type="PANTHER" id="PTHR43498">
    <property type="entry name" value="FERREDOXIN:COB-COM HETERODISULFIDE REDUCTASE SUBUNIT A"/>
    <property type="match status" value="1"/>
</dbReference>
<reference evidence="7 8" key="1">
    <citation type="submission" date="2020-08" db="EMBL/GenBank/DDBJ databases">
        <title>Draft genome sequencing of an Anaerocolumna strain isolated from anoxic soil subjected to BSD treatment.</title>
        <authorList>
            <person name="Uek A."/>
            <person name="Tonouchi A."/>
        </authorList>
    </citation>
    <scope>NUCLEOTIDE SEQUENCE [LARGE SCALE GENOMIC DNA]</scope>
    <source>
        <strain evidence="7 8">CTTW</strain>
    </source>
</reference>
<keyword evidence="5" id="KW-0411">Iron-sulfur</keyword>
<keyword evidence="2" id="KW-0479">Metal-binding</keyword>
<evidence type="ECO:0000256" key="2">
    <source>
        <dbReference type="ARBA" id="ARBA00022723"/>
    </source>
</evidence>
<dbReference type="PANTHER" id="PTHR43498:SF1">
    <property type="entry name" value="COB--COM HETERODISULFIDE REDUCTASE IRON-SULFUR SUBUNIT A"/>
    <property type="match status" value="1"/>
</dbReference>
<evidence type="ECO:0000256" key="6">
    <source>
        <dbReference type="SAM" id="Phobius"/>
    </source>
</evidence>
<accession>A0A7M3SA40</accession>
<organism evidence="7 8">
    <name type="scientific">Anaerocolumna chitinilytica</name>
    <dbReference type="NCBI Taxonomy" id="1727145"/>
    <lineage>
        <taxon>Bacteria</taxon>
        <taxon>Bacillati</taxon>
        <taxon>Bacillota</taxon>
        <taxon>Clostridia</taxon>
        <taxon>Lachnospirales</taxon>
        <taxon>Lachnospiraceae</taxon>
        <taxon>Anaerocolumna</taxon>
    </lineage>
</organism>
<proteinExistence type="predicted"/>
<dbReference type="Pfam" id="PF12831">
    <property type="entry name" value="FAD_oxidored"/>
    <property type="match status" value="1"/>
</dbReference>
<keyword evidence="1" id="KW-0004">4Fe-4S</keyword>
<dbReference type="KEGG" id="acht:bsdcttw_44980"/>
<protein>
    <submittedName>
        <fullName evidence="7">Pyridine nucleotide-disulfide oxidoreductase</fullName>
    </submittedName>
</protein>
<dbReference type="SUPFAM" id="SSF51905">
    <property type="entry name" value="FAD/NAD(P)-binding domain"/>
    <property type="match status" value="1"/>
</dbReference>
<evidence type="ECO:0000313" key="8">
    <source>
        <dbReference type="Proteomes" id="UP000515703"/>
    </source>
</evidence>
<evidence type="ECO:0000313" key="7">
    <source>
        <dbReference type="EMBL" id="BCK01458.1"/>
    </source>
</evidence>
<dbReference type="GO" id="GO:0016491">
    <property type="term" value="F:oxidoreductase activity"/>
    <property type="evidence" value="ECO:0007669"/>
    <property type="project" value="UniProtKB-KW"/>
</dbReference>
<dbReference type="GO" id="GO:0046872">
    <property type="term" value="F:metal ion binding"/>
    <property type="evidence" value="ECO:0007669"/>
    <property type="project" value="UniProtKB-KW"/>
</dbReference>
<keyword evidence="6" id="KW-0472">Membrane</keyword>
<evidence type="ECO:0000256" key="1">
    <source>
        <dbReference type="ARBA" id="ARBA00022485"/>
    </source>
</evidence>
<dbReference type="AlphaFoldDB" id="A0A7M3SA40"/>
<feature type="transmembrane region" description="Helical" evidence="6">
    <location>
        <begin position="21"/>
        <end position="42"/>
    </location>
</feature>
<dbReference type="Proteomes" id="UP000515703">
    <property type="component" value="Chromosome"/>
</dbReference>
<keyword evidence="6" id="KW-1133">Transmembrane helix</keyword>
<keyword evidence="8" id="KW-1185">Reference proteome</keyword>
<sequence>MENSTYTYNKLCNIMEKSYDVIVIGGGIAGSAAAIASAMAGVNTLIIERNSCLGGLASGGQVTPMMHNGIDGRPGRSYINEIIKKKMALEGYGADDHYGNDGWFNTEMIKYTLEEILSDYKGEILYNTELLDTVVENNKIKGVIVHNKSGLSLIRGRVFIDSTGDADAAFASGVTCFKGDELLHNNQAMSLRFMVGNIDIMKLKAFLKEIGEPDILEYPLVEIASVWEATTPLNKVFQRALKDRVIEYPDGKYFQAFSVPGMPGVMSFNCPEIPGIYDTLDTSAVSRGLTIGRKMIKRLYGFLKAYIPGFEKSCIISSAELPGIRESRRIRGKYILSEKDFSERAKFEDGVARTAYPIDIHGLIDEKKLGIKLMERGEYFEIPYRCMVTDSIENLLVAGRCISSTFIAQSSVRIQPTCSALGEAAGVAAAYCVRNKEKANELDGKIVRDIMSEQLKEVSC</sequence>